<dbReference type="GO" id="GO:0003676">
    <property type="term" value="F:nucleic acid binding"/>
    <property type="evidence" value="ECO:0007669"/>
    <property type="project" value="InterPro"/>
</dbReference>
<feature type="region of interest" description="Disordered" evidence="5">
    <location>
        <begin position="1"/>
        <end position="35"/>
    </location>
</feature>
<comment type="caution">
    <text evidence="7">The sequence shown here is derived from an EMBL/GenBank/DDBJ whole genome shotgun (WGS) entry which is preliminary data.</text>
</comment>
<feature type="non-terminal residue" evidence="7">
    <location>
        <position position="275"/>
    </location>
</feature>
<evidence type="ECO:0000256" key="5">
    <source>
        <dbReference type="SAM" id="MobiDB-lite"/>
    </source>
</evidence>
<keyword evidence="3" id="KW-0067">ATP-binding</keyword>
<accession>A0A6B1G0G5</accession>
<feature type="domain" description="Helicase ATP-binding" evidence="6">
    <location>
        <begin position="46"/>
        <end position="275"/>
    </location>
</feature>
<sequence>MAEMPDEFPQSTVEEKGEPYGGDSGENDPSPLEAADLGAYFDAGGRLSSLMEDYERRPGQLEMAEVVKRAVLERRPALIEAPTGTGKSIAYLLPAILSECTVVVATAKKSLQDQLFRKDIPFLRQVLNRPIDAIVVKGRSNYICSYKWEKEAVERKRLAFLDAEDQQAAFLHSWLESTDSGDVDDLPFVLKSDLRPRIVSFPDDCIGRSCLHFDDNCFVNQLRAKARNAQVIITNHHLLLNALELGEMGQAILPEAAIYVLDEAHQLEDTATSVF</sequence>
<organism evidence="7">
    <name type="scientific">Caldilineaceae bacterium SB0675_bin_29</name>
    <dbReference type="NCBI Taxonomy" id="2605266"/>
    <lineage>
        <taxon>Bacteria</taxon>
        <taxon>Bacillati</taxon>
        <taxon>Chloroflexota</taxon>
        <taxon>Caldilineae</taxon>
        <taxon>Caldilineales</taxon>
        <taxon>Caldilineaceae</taxon>
    </lineage>
</organism>
<keyword evidence="2" id="KW-0378">Hydrolase</keyword>
<dbReference type="PANTHER" id="PTHR11472">
    <property type="entry name" value="DNA REPAIR DEAD HELICASE RAD3/XP-D SUBFAMILY MEMBER"/>
    <property type="match status" value="1"/>
</dbReference>
<evidence type="ECO:0000256" key="2">
    <source>
        <dbReference type="ARBA" id="ARBA00022801"/>
    </source>
</evidence>
<dbReference type="InterPro" id="IPR011545">
    <property type="entry name" value="DEAD/DEAH_box_helicase_dom"/>
</dbReference>
<name>A0A6B1G0G5_9CHLR</name>
<dbReference type="InterPro" id="IPR014013">
    <property type="entry name" value="Helic_SF1/SF2_ATP-bd_DinG/Rad3"/>
</dbReference>
<dbReference type="InterPro" id="IPR045028">
    <property type="entry name" value="DinG/Rad3-like"/>
</dbReference>
<dbReference type="PROSITE" id="PS51193">
    <property type="entry name" value="HELICASE_ATP_BIND_2"/>
    <property type="match status" value="1"/>
</dbReference>
<protein>
    <submittedName>
        <fullName evidence="7">ATP-dependent DNA helicase</fullName>
    </submittedName>
</protein>
<gene>
    <name evidence="7" type="ORF">F4148_03910</name>
</gene>
<proteinExistence type="inferred from homology"/>
<keyword evidence="1" id="KW-0547">Nucleotide-binding</keyword>
<evidence type="ECO:0000259" key="6">
    <source>
        <dbReference type="PROSITE" id="PS51193"/>
    </source>
</evidence>
<evidence type="ECO:0000313" key="7">
    <source>
        <dbReference type="EMBL" id="MYH60926.1"/>
    </source>
</evidence>
<keyword evidence="7" id="KW-0347">Helicase</keyword>
<dbReference type="InterPro" id="IPR027417">
    <property type="entry name" value="P-loop_NTPase"/>
</dbReference>
<dbReference type="GO" id="GO:0003678">
    <property type="term" value="F:DNA helicase activity"/>
    <property type="evidence" value="ECO:0007669"/>
    <property type="project" value="TreeGrafter"/>
</dbReference>
<dbReference type="AlphaFoldDB" id="A0A6B1G0G5"/>
<dbReference type="Gene3D" id="3.40.50.300">
    <property type="entry name" value="P-loop containing nucleotide triphosphate hydrolases"/>
    <property type="match status" value="1"/>
</dbReference>
<evidence type="ECO:0000256" key="3">
    <source>
        <dbReference type="ARBA" id="ARBA00022840"/>
    </source>
</evidence>
<dbReference type="EMBL" id="VYDA01000146">
    <property type="protein sequence ID" value="MYH60926.1"/>
    <property type="molecule type" value="Genomic_DNA"/>
</dbReference>
<dbReference type="PANTHER" id="PTHR11472:SF34">
    <property type="entry name" value="REGULATOR OF TELOMERE ELONGATION HELICASE 1"/>
    <property type="match status" value="1"/>
</dbReference>
<dbReference type="Pfam" id="PF00270">
    <property type="entry name" value="DEAD"/>
    <property type="match status" value="1"/>
</dbReference>
<evidence type="ECO:0000256" key="1">
    <source>
        <dbReference type="ARBA" id="ARBA00022741"/>
    </source>
</evidence>
<evidence type="ECO:0000256" key="4">
    <source>
        <dbReference type="ARBA" id="ARBA00038058"/>
    </source>
</evidence>
<dbReference type="SUPFAM" id="SSF52540">
    <property type="entry name" value="P-loop containing nucleoside triphosphate hydrolases"/>
    <property type="match status" value="1"/>
</dbReference>
<reference evidence="7" key="1">
    <citation type="submission" date="2019-09" db="EMBL/GenBank/DDBJ databases">
        <title>Characterisation of the sponge microbiome using genome-centric metagenomics.</title>
        <authorList>
            <person name="Engelberts J.P."/>
            <person name="Robbins S.J."/>
            <person name="De Goeij J.M."/>
            <person name="Aranda M."/>
            <person name="Bell S.C."/>
            <person name="Webster N.S."/>
        </authorList>
    </citation>
    <scope>NUCLEOTIDE SEQUENCE</scope>
    <source>
        <strain evidence="7">SB0675_bin_29</strain>
    </source>
</reference>
<dbReference type="GO" id="GO:0016787">
    <property type="term" value="F:hydrolase activity"/>
    <property type="evidence" value="ECO:0007669"/>
    <property type="project" value="UniProtKB-KW"/>
</dbReference>
<comment type="similarity">
    <text evidence="4">Belongs to the helicase family. DinG subfamily.</text>
</comment>
<dbReference type="GO" id="GO:0005524">
    <property type="term" value="F:ATP binding"/>
    <property type="evidence" value="ECO:0007669"/>
    <property type="project" value="UniProtKB-KW"/>
</dbReference>